<dbReference type="Proteomes" id="UP000004221">
    <property type="component" value="Unassembled WGS sequence"/>
</dbReference>
<organism evidence="2 3">
    <name type="scientific">Nitrolancea hollandica Lb</name>
    <dbReference type="NCBI Taxonomy" id="1129897"/>
    <lineage>
        <taxon>Bacteria</taxon>
        <taxon>Pseudomonadati</taxon>
        <taxon>Thermomicrobiota</taxon>
        <taxon>Thermomicrobia</taxon>
        <taxon>Sphaerobacterales</taxon>
        <taxon>Sphaerobacterineae</taxon>
        <taxon>Sphaerobacteraceae</taxon>
        <taxon>Nitrolancea</taxon>
    </lineage>
</organism>
<gene>
    <name evidence="2" type="ORF">NITHO_1260009</name>
</gene>
<accession>I4ECW4</accession>
<sequence length="77" mass="8579">MRLLHGRGAPVSYARTTVDHSALIERDIKYLTRYHSSGLRRVPNPPRGLRRVRRRPSTTNPGAVFHSGSESIIGCGI</sequence>
<protein>
    <submittedName>
        <fullName evidence="2">Uncharacterized protein</fullName>
    </submittedName>
</protein>
<proteinExistence type="predicted"/>
<evidence type="ECO:0000256" key="1">
    <source>
        <dbReference type="SAM" id="MobiDB-lite"/>
    </source>
</evidence>
<reference evidence="2 3" key="1">
    <citation type="journal article" date="2012" name="ISME J.">
        <title>Nitrification expanded: discovery, physiology and genomics of a nitrite-oxidizing bacterium from the phylum Chloroflexi.</title>
        <authorList>
            <person name="Sorokin D.Y."/>
            <person name="Lucker S."/>
            <person name="Vejmelkova D."/>
            <person name="Kostrikina N.A."/>
            <person name="Kleerebezem R."/>
            <person name="Rijpstra W.I."/>
            <person name="Damste J.S."/>
            <person name="Le Paslier D."/>
            <person name="Muyzer G."/>
            <person name="Wagner M."/>
            <person name="van Loosdrecht M.C."/>
            <person name="Daims H."/>
        </authorList>
    </citation>
    <scope>NUCLEOTIDE SEQUENCE [LARGE SCALE GENOMIC DNA]</scope>
    <source>
        <strain evidence="3">none</strain>
    </source>
</reference>
<evidence type="ECO:0000313" key="2">
    <source>
        <dbReference type="EMBL" id="CCF82526.1"/>
    </source>
</evidence>
<evidence type="ECO:0000313" key="3">
    <source>
        <dbReference type="Proteomes" id="UP000004221"/>
    </source>
</evidence>
<keyword evidence="3" id="KW-1185">Reference proteome</keyword>
<comment type="caution">
    <text evidence="2">The sequence shown here is derived from an EMBL/GenBank/DDBJ whole genome shotgun (WGS) entry which is preliminary data.</text>
</comment>
<dbReference type="AlphaFoldDB" id="I4ECW4"/>
<name>I4ECW4_9BACT</name>
<dbReference type="EMBL" id="CAGS01000031">
    <property type="protein sequence ID" value="CCF82526.1"/>
    <property type="molecule type" value="Genomic_DNA"/>
</dbReference>
<feature type="region of interest" description="Disordered" evidence="1">
    <location>
        <begin position="39"/>
        <end position="65"/>
    </location>
</feature>